<keyword evidence="2" id="KW-0489">Methyltransferase</keyword>
<comment type="caution">
    <text evidence="10">The sequence shown here is derived from an EMBL/GenBank/DDBJ whole genome shotgun (WGS) entry which is preliminary data.</text>
</comment>
<dbReference type="STRING" id="1817772.A2527_01680"/>
<dbReference type="GO" id="GO:0031419">
    <property type="term" value="F:cobalamin binding"/>
    <property type="evidence" value="ECO:0007669"/>
    <property type="project" value="InterPro"/>
</dbReference>
<dbReference type="Gene3D" id="3.40.50.280">
    <property type="entry name" value="Cobalamin-binding domain"/>
    <property type="match status" value="1"/>
</dbReference>
<dbReference type="GO" id="GO:0046872">
    <property type="term" value="F:metal ion binding"/>
    <property type="evidence" value="ECO:0007669"/>
    <property type="project" value="UniProtKB-KW"/>
</dbReference>
<dbReference type="InterPro" id="IPR006158">
    <property type="entry name" value="Cobalamin-bd"/>
</dbReference>
<dbReference type="PANTHER" id="PTHR43409">
    <property type="entry name" value="ANAEROBIC MAGNESIUM-PROTOPORPHYRIN IX MONOMETHYL ESTER CYCLASE-RELATED"/>
    <property type="match status" value="1"/>
</dbReference>
<dbReference type="Gene3D" id="3.80.30.20">
    <property type="entry name" value="tm_1862 like domain"/>
    <property type="match status" value="1"/>
</dbReference>
<evidence type="ECO:0000313" key="11">
    <source>
        <dbReference type="Proteomes" id="UP000178449"/>
    </source>
</evidence>
<evidence type="ECO:0000256" key="7">
    <source>
        <dbReference type="ARBA" id="ARBA00023014"/>
    </source>
</evidence>
<protein>
    <submittedName>
        <fullName evidence="10">Uncharacterized protein</fullName>
    </submittedName>
</protein>
<dbReference type="InterPro" id="IPR034466">
    <property type="entry name" value="Methyltransferase_Class_B"/>
</dbReference>
<feature type="domain" description="B12-binding" evidence="8">
    <location>
        <begin position="1"/>
        <end position="126"/>
    </location>
</feature>
<dbReference type="PANTHER" id="PTHR43409:SF7">
    <property type="entry name" value="BLL1977 PROTEIN"/>
    <property type="match status" value="1"/>
</dbReference>
<evidence type="ECO:0000256" key="2">
    <source>
        <dbReference type="ARBA" id="ARBA00022603"/>
    </source>
</evidence>
<dbReference type="InterPro" id="IPR051198">
    <property type="entry name" value="BchE-like"/>
</dbReference>
<dbReference type="Proteomes" id="UP000178449">
    <property type="component" value="Unassembled WGS sequence"/>
</dbReference>
<dbReference type="SMART" id="SM00729">
    <property type="entry name" value="Elp3"/>
    <property type="match status" value="1"/>
</dbReference>
<evidence type="ECO:0000256" key="3">
    <source>
        <dbReference type="ARBA" id="ARBA00022679"/>
    </source>
</evidence>
<dbReference type="PROSITE" id="PS51918">
    <property type="entry name" value="RADICAL_SAM"/>
    <property type="match status" value="1"/>
</dbReference>
<name>A0A1F6G5S5_9PROT</name>
<reference evidence="10 11" key="1">
    <citation type="journal article" date="2016" name="Nat. Commun.">
        <title>Thousands of microbial genomes shed light on interconnected biogeochemical processes in an aquifer system.</title>
        <authorList>
            <person name="Anantharaman K."/>
            <person name="Brown C.T."/>
            <person name="Hug L.A."/>
            <person name="Sharon I."/>
            <person name="Castelle C.J."/>
            <person name="Probst A.J."/>
            <person name="Thomas B.C."/>
            <person name="Singh A."/>
            <person name="Wilkins M.J."/>
            <person name="Karaoz U."/>
            <person name="Brodie E.L."/>
            <person name="Williams K.H."/>
            <person name="Hubbard S.S."/>
            <person name="Banfield J.F."/>
        </authorList>
    </citation>
    <scope>NUCLEOTIDE SEQUENCE [LARGE SCALE GENOMIC DNA]</scope>
</reference>
<proteinExistence type="predicted"/>
<dbReference type="CDD" id="cd02068">
    <property type="entry name" value="radical_SAM_B12_BD"/>
    <property type="match status" value="1"/>
</dbReference>
<evidence type="ECO:0000259" key="8">
    <source>
        <dbReference type="PROSITE" id="PS51332"/>
    </source>
</evidence>
<evidence type="ECO:0000256" key="6">
    <source>
        <dbReference type="ARBA" id="ARBA00023004"/>
    </source>
</evidence>
<accession>A0A1F6G5S5</accession>
<dbReference type="AlphaFoldDB" id="A0A1F6G5S5"/>
<keyword evidence="4" id="KW-0949">S-adenosyl-L-methionine</keyword>
<dbReference type="InterPro" id="IPR023404">
    <property type="entry name" value="rSAM_horseshoe"/>
</dbReference>
<dbReference type="InterPro" id="IPR058240">
    <property type="entry name" value="rSAM_sf"/>
</dbReference>
<evidence type="ECO:0000256" key="1">
    <source>
        <dbReference type="ARBA" id="ARBA00001966"/>
    </source>
</evidence>
<evidence type="ECO:0000313" key="10">
    <source>
        <dbReference type="EMBL" id="OGG93467.1"/>
    </source>
</evidence>
<keyword evidence="6" id="KW-0408">Iron</keyword>
<keyword evidence="5" id="KW-0479">Metal-binding</keyword>
<evidence type="ECO:0000256" key="5">
    <source>
        <dbReference type="ARBA" id="ARBA00022723"/>
    </source>
</evidence>
<dbReference type="InterPro" id="IPR007197">
    <property type="entry name" value="rSAM"/>
</dbReference>
<dbReference type="CDD" id="cd01335">
    <property type="entry name" value="Radical_SAM"/>
    <property type="match status" value="1"/>
</dbReference>
<dbReference type="Pfam" id="PF02310">
    <property type="entry name" value="B12-binding"/>
    <property type="match status" value="1"/>
</dbReference>
<keyword evidence="3" id="KW-0808">Transferase</keyword>
<dbReference type="SFLD" id="SFLDS00029">
    <property type="entry name" value="Radical_SAM"/>
    <property type="match status" value="1"/>
</dbReference>
<evidence type="ECO:0000259" key="9">
    <source>
        <dbReference type="PROSITE" id="PS51918"/>
    </source>
</evidence>
<feature type="domain" description="Radical SAM core" evidence="9">
    <location>
        <begin position="168"/>
        <end position="399"/>
    </location>
</feature>
<organism evidence="10 11">
    <name type="scientific">Candidatus Lambdaproteobacteria bacterium RIFOXYD2_FULL_50_16</name>
    <dbReference type="NCBI Taxonomy" id="1817772"/>
    <lineage>
        <taxon>Bacteria</taxon>
        <taxon>Pseudomonadati</taxon>
        <taxon>Pseudomonadota</taxon>
        <taxon>Candidatus Lambdaproteobacteria</taxon>
    </lineage>
</organism>
<sequence length="475" mass="54503">MAKILFLQDIEYEYIGPAYLSSAVKSGGHDCKLLVGTELQAFDAMITEFQPDLVAFSIMTGSHLWAIKMAGLVKKKYGIGNIFGGPHPTFFPELMEHPEVDMLVRGEGEWILLEIMNRLDRGQDFAGIGGLIYRNGDQLVDGGLESLPQDLDELPFPDWHLYDCLEGKIDRTVRTVLTSRGCPYKCTFCFQDAMRQMYKTTDGKFVRLREIDRVIAECKQLIAQTEVSRIYIRDDIFGLNRKWLYEFLECYKNEVGIEFMCLVRADKVAIEPEYAQRLADAGCKTVFWGIESGDEETRNRILKKKLSNESVIKAAQYLHDAGIKFLTFNIVGLPGESLAQAMSTLELNIAIKADYPWCSLYMPLPGTDLTNYAIEHEFLDQVYASLDQHGSFYEGTPIKGENMEAIENLQRFFQTAVLMPWTYPLIKRLIYLKPNKMFKYWFALVYFYVHVRSESRGFFQTLAFAIRNYRHVLGG</sequence>
<gene>
    <name evidence="10" type="ORF">A2527_01680</name>
</gene>
<keyword evidence="7" id="KW-0411">Iron-sulfur</keyword>
<comment type="cofactor">
    <cofactor evidence="1">
        <name>[4Fe-4S] cluster</name>
        <dbReference type="ChEBI" id="CHEBI:49883"/>
    </cofactor>
</comment>
<dbReference type="GO" id="GO:0051539">
    <property type="term" value="F:4 iron, 4 sulfur cluster binding"/>
    <property type="evidence" value="ECO:0007669"/>
    <property type="project" value="UniProtKB-KW"/>
</dbReference>
<dbReference type="SFLD" id="SFLDG01082">
    <property type="entry name" value="B12-binding_domain_containing"/>
    <property type="match status" value="1"/>
</dbReference>
<dbReference type="EMBL" id="MFNE01000049">
    <property type="protein sequence ID" value="OGG93467.1"/>
    <property type="molecule type" value="Genomic_DNA"/>
</dbReference>
<dbReference type="Pfam" id="PF04055">
    <property type="entry name" value="Radical_SAM"/>
    <property type="match status" value="1"/>
</dbReference>
<dbReference type="SUPFAM" id="SSF102114">
    <property type="entry name" value="Radical SAM enzymes"/>
    <property type="match status" value="1"/>
</dbReference>
<dbReference type="PROSITE" id="PS51332">
    <property type="entry name" value="B12_BINDING"/>
    <property type="match status" value="1"/>
</dbReference>
<evidence type="ECO:0000256" key="4">
    <source>
        <dbReference type="ARBA" id="ARBA00022691"/>
    </source>
</evidence>
<dbReference type="InterPro" id="IPR006638">
    <property type="entry name" value="Elp3/MiaA/NifB-like_rSAM"/>
</dbReference>
<dbReference type="GO" id="GO:0003824">
    <property type="term" value="F:catalytic activity"/>
    <property type="evidence" value="ECO:0007669"/>
    <property type="project" value="InterPro"/>
</dbReference>
<dbReference type="SFLD" id="SFLDG01123">
    <property type="entry name" value="methyltransferase_(Class_B)"/>
    <property type="match status" value="1"/>
</dbReference>